<feature type="domain" description="RecX second three-helical" evidence="6">
    <location>
        <begin position="37"/>
        <end position="76"/>
    </location>
</feature>
<keyword evidence="10" id="KW-1185">Reference proteome</keyword>
<evidence type="ECO:0000313" key="10">
    <source>
        <dbReference type="Proteomes" id="UP000238164"/>
    </source>
</evidence>
<gene>
    <name evidence="9" type="ORF">MPLG2_1637</name>
</gene>
<proteinExistence type="inferred from homology"/>
<accession>A0A2N9JFY9</accession>
<dbReference type="PANTHER" id="PTHR33602:SF1">
    <property type="entry name" value="REGULATORY PROTEIN RECX FAMILY PROTEIN"/>
    <property type="match status" value="1"/>
</dbReference>
<feature type="domain" description="RecX first three-helical" evidence="8">
    <location>
        <begin position="2"/>
        <end position="30"/>
    </location>
</feature>
<evidence type="ECO:0000256" key="2">
    <source>
        <dbReference type="ARBA" id="ARBA00009695"/>
    </source>
</evidence>
<evidence type="ECO:0000256" key="1">
    <source>
        <dbReference type="ARBA" id="ARBA00004496"/>
    </source>
</evidence>
<reference evidence="9 10" key="1">
    <citation type="submission" date="2018-02" db="EMBL/GenBank/DDBJ databases">
        <authorList>
            <person name="Cohen D.B."/>
            <person name="Kent A.D."/>
        </authorList>
    </citation>
    <scope>NUCLEOTIDE SEQUENCE [LARGE SCALE GENOMIC DNA]</scope>
    <source>
        <strain evidence="9">1</strain>
    </source>
</reference>
<protein>
    <recommendedName>
        <fullName evidence="3">Regulatory protein RecX</fullName>
    </recommendedName>
</protein>
<dbReference type="AlphaFoldDB" id="A0A2N9JFY9"/>
<evidence type="ECO:0000313" key="9">
    <source>
        <dbReference type="EMBL" id="SPD86673.1"/>
    </source>
</evidence>
<organism evidence="9 10">
    <name type="scientific">Micropruina glycogenica</name>
    <dbReference type="NCBI Taxonomy" id="75385"/>
    <lineage>
        <taxon>Bacteria</taxon>
        <taxon>Bacillati</taxon>
        <taxon>Actinomycetota</taxon>
        <taxon>Actinomycetes</taxon>
        <taxon>Propionibacteriales</taxon>
        <taxon>Nocardioidaceae</taxon>
        <taxon>Micropruina</taxon>
    </lineage>
</organism>
<feature type="region of interest" description="Disordered" evidence="5">
    <location>
        <begin position="1"/>
        <end position="21"/>
    </location>
</feature>
<comment type="subcellular location">
    <subcellularLocation>
        <location evidence="1">Cytoplasm</location>
    </subcellularLocation>
</comment>
<evidence type="ECO:0000256" key="5">
    <source>
        <dbReference type="SAM" id="MobiDB-lite"/>
    </source>
</evidence>
<dbReference type="InterPro" id="IPR053925">
    <property type="entry name" value="RecX_HTH_3rd"/>
</dbReference>
<dbReference type="InterPro" id="IPR053924">
    <property type="entry name" value="RecX_HTH_2nd"/>
</dbReference>
<dbReference type="InterPro" id="IPR053926">
    <property type="entry name" value="RecX_HTH_1st"/>
</dbReference>
<dbReference type="PANTHER" id="PTHR33602">
    <property type="entry name" value="REGULATORY PROTEIN RECX FAMILY PROTEIN"/>
    <property type="match status" value="1"/>
</dbReference>
<dbReference type="Pfam" id="PF21982">
    <property type="entry name" value="RecX_HTH1"/>
    <property type="match status" value="1"/>
</dbReference>
<dbReference type="Gene3D" id="1.10.10.10">
    <property type="entry name" value="Winged helix-like DNA-binding domain superfamily/Winged helix DNA-binding domain"/>
    <property type="match status" value="3"/>
</dbReference>
<comment type="similarity">
    <text evidence="2">Belongs to the RecX family.</text>
</comment>
<dbReference type="Pfam" id="PF02631">
    <property type="entry name" value="RecX_HTH2"/>
    <property type="match status" value="1"/>
</dbReference>
<dbReference type="OrthoDB" id="5244465at2"/>
<sequence>MRDRTRHELEQALAKKQVPDHAAAEALDRLTEVGLIDDRRFADAWFEAQQRRQRSTRALRHELRTKGVHDELVDQAAAAADDGADLQAAQALVAKRLPSLQRLDHQARYRRLAGQLARRGFGPGVISTVLRDLPRAGDDSPDPDPFAT</sequence>
<evidence type="ECO:0000259" key="6">
    <source>
        <dbReference type="Pfam" id="PF02631"/>
    </source>
</evidence>
<evidence type="ECO:0000259" key="8">
    <source>
        <dbReference type="Pfam" id="PF21982"/>
    </source>
</evidence>
<dbReference type="Proteomes" id="UP000238164">
    <property type="component" value="Chromosome 1"/>
</dbReference>
<name>A0A2N9JFY9_9ACTN</name>
<keyword evidence="4" id="KW-0963">Cytoplasm</keyword>
<evidence type="ECO:0000256" key="4">
    <source>
        <dbReference type="ARBA" id="ARBA00022490"/>
    </source>
</evidence>
<dbReference type="Pfam" id="PF21981">
    <property type="entry name" value="RecX_HTH3"/>
    <property type="match status" value="1"/>
</dbReference>
<feature type="domain" description="RecX third three-helical" evidence="7">
    <location>
        <begin position="85"/>
        <end position="130"/>
    </location>
</feature>
<dbReference type="InterPro" id="IPR036388">
    <property type="entry name" value="WH-like_DNA-bd_sf"/>
</dbReference>
<feature type="compositionally biased region" description="Basic and acidic residues" evidence="5">
    <location>
        <begin position="1"/>
        <end position="10"/>
    </location>
</feature>
<dbReference type="GO" id="GO:0006282">
    <property type="term" value="P:regulation of DNA repair"/>
    <property type="evidence" value="ECO:0007669"/>
    <property type="project" value="InterPro"/>
</dbReference>
<dbReference type="GO" id="GO:0005737">
    <property type="term" value="C:cytoplasm"/>
    <property type="evidence" value="ECO:0007669"/>
    <property type="project" value="UniProtKB-SubCell"/>
</dbReference>
<dbReference type="EMBL" id="LT985188">
    <property type="protein sequence ID" value="SPD86673.1"/>
    <property type="molecule type" value="Genomic_DNA"/>
</dbReference>
<dbReference type="KEGG" id="mgg:MPLG2_1637"/>
<evidence type="ECO:0000259" key="7">
    <source>
        <dbReference type="Pfam" id="PF21981"/>
    </source>
</evidence>
<dbReference type="InterPro" id="IPR003783">
    <property type="entry name" value="Regulatory_RecX"/>
</dbReference>
<evidence type="ECO:0000256" key="3">
    <source>
        <dbReference type="ARBA" id="ARBA00018111"/>
    </source>
</evidence>